<name>A0A392PDR5_9FABA</name>
<dbReference type="EMBL" id="LXQA010075515">
    <property type="protein sequence ID" value="MCI10253.1"/>
    <property type="molecule type" value="Genomic_DNA"/>
</dbReference>
<protein>
    <submittedName>
        <fullName evidence="1">RING finger protein</fullName>
    </submittedName>
</protein>
<dbReference type="PANTHER" id="PTHR47531:SF2">
    <property type="entry name" value="RING_U-BOX SUPERFAMILY PROTEIN"/>
    <property type="match status" value="1"/>
</dbReference>
<organism evidence="1 2">
    <name type="scientific">Trifolium medium</name>
    <dbReference type="NCBI Taxonomy" id="97028"/>
    <lineage>
        <taxon>Eukaryota</taxon>
        <taxon>Viridiplantae</taxon>
        <taxon>Streptophyta</taxon>
        <taxon>Embryophyta</taxon>
        <taxon>Tracheophyta</taxon>
        <taxon>Spermatophyta</taxon>
        <taxon>Magnoliopsida</taxon>
        <taxon>eudicotyledons</taxon>
        <taxon>Gunneridae</taxon>
        <taxon>Pentapetalae</taxon>
        <taxon>rosids</taxon>
        <taxon>fabids</taxon>
        <taxon>Fabales</taxon>
        <taxon>Fabaceae</taxon>
        <taxon>Papilionoideae</taxon>
        <taxon>50 kb inversion clade</taxon>
        <taxon>NPAAA clade</taxon>
        <taxon>Hologalegina</taxon>
        <taxon>IRL clade</taxon>
        <taxon>Trifolieae</taxon>
        <taxon>Trifolium</taxon>
    </lineage>
</organism>
<keyword evidence="2" id="KW-1185">Reference proteome</keyword>
<reference evidence="1 2" key="1">
    <citation type="journal article" date="2018" name="Front. Plant Sci.">
        <title>Red Clover (Trifolium pratense) and Zigzag Clover (T. medium) - A Picture of Genomic Similarities and Differences.</title>
        <authorList>
            <person name="Dluhosova J."/>
            <person name="Istvanek J."/>
            <person name="Nedelnik J."/>
            <person name="Repkova J."/>
        </authorList>
    </citation>
    <scope>NUCLEOTIDE SEQUENCE [LARGE SCALE GENOMIC DNA]</scope>
    <source>
        <strain evidence="2">cv. 10/8</strain>
        <tissue evidence="1">Leaf</tissue>
    </source>
</reference>
<dbReference type="Proteomes" id="UP000265520">
    <property type="component" value="Unassembled WGS sequence"/>
</dbReference>
<dbReference type="AlphaFoldDB" id="A0A392PDR5"/>
<accession>A0A392PDR5</accession>
<sequence>VRALQRLGSRFENLSGHERSCILSGQHRNGRCTCRITSRDNNSNSNDDTNARASISRIVMLAEALFEVLDEIHQQSVVLSSRTSVSSIGSVPAPAEVVESLPVKLYTKLHKHQEEPLQ</sequence>
<dbReference type="PANTHER" id="PTHR47531">
    <property type="entry name" value="RING/U-BOX SUPERFAMILY PROTEIN"/>
    <property type="match status" value="1"/>
</dbReference>
<evidence type="ECO:0000313" key="1">
    <source>
        <dbReference type="EMBL" id="MCI10253.1"/>
    </source>
</evidence>
<gene>
    <name evidence="1" type="ORF">A2U01_0031345</name>
</gene>
<proteinExistence type="predicted"/>
<evidence type="ECO:0000313" key="2">
    <source>
        <dbReference type="Proteomes" id="UP000265520"/>
    </source>
</evidence>
<feature type="non-terminal residue" evidence="1">
    <location>
        <position position="1"/>
    </location>
</feature>
<comment type="caution">
    <text evidence="1">The sequence shown here is derived from an EMBL/GenBank/DDBJ whole genome shotgun (WGS) entry which is preliminary data.</text>
</comment>